<dbReference type="Pfam" id="PF08345">
    <property type="entry name" value="YscJ_FliF_C"/>
    <property type="match status" value="1"/>
</dbReference>
<evidence type="ECO:0000256" key="3">
    <source>
        <dbReference type="ARBA" id="ARBA00007971"/>
    </source>
</evidence>
<feature type="compositionally biased region" description="Polar residues" evidence="10">
    <location>
        <begin position="279"/>
        <end position="292"/>
    </location>
</feature>
<dbReference type="GO" id="GO:0071973">
    <property type="term" value="P:bacterial-type flagellum-dependent cell motility"/>
    <property type="evidence" value="ECO:0007669"/>
    <property type="project" value="InterPro"/>
</dbReference>
<dbReference type="InterPro" id="IPR043427">
    <property type="entry name" value="YscJ/FliF"/>
</dbReference>
<evidence type="ECO:0000313" key="14">
    <source>
        <dbReference type="EMBL" id="PSC06886.1"/>
    </source>
</evidence>
<evidence type="ECO:0000256" key="6">
    <source>
        <dbReference type="ARBA" id="ARBA00022989"/>
    </source>
</evidence>
<dbReference type="EMBL" id="PVZS01000001">
    <property type="protein sequence ID" value="PSC06886.1"/>
    <property type="molecule type" value="Genomic_DNA"/>
</dbReference>
<keyword evidence="6 11" id="KW-1133">Transmembrane helix</keyword>
<reference evidence="15" key="1">
    <citation type="submission" date="2018-03" db="EMBL/GenBank/DDBJ databases">
        <authorList>
            <person name="Sun L."/>
            <person name="Liu H."/>
            <person name="Chen W."/>
            <person name="Huang K."/>
            <person name="Liu W."/>
            <person name="Gao X."/>
        </authorList>
    </citation>
    <scope>NUCLEOTIDE SEQUENCE [LARGE SCALE GENOMIC DNA]</scope>
    <source>
        <strain evidence="15">SH9</strain>
    </source>
</reference>
<evidence type="ECO:0000313" key="15">
    <source>
        <dbReference type="Proteomes" id="UP000239772"/>
    </source>
</evidence>
<keyword evidence="4" id="KW-1003">Cell membrane</keyword>
<dbReference type="RefSeq" id="WP_106334671.1">
    <property type="nucleotide sequence ID" value="NZ_PVZS01000001.1"/>
</dbReference>
<dbReference type="InterPro" id="IPR000067">
    <property type="entry name" value="FlgMring_FliF"/>
</dbReference>
<feature type="domain" description="Flagellar M-ring N-terminal" evidence="12">
    <location>
        <begin position="38"/>
        <end position="211"/>
    </location>
</feature>
<dbReference type="PANTHER" id="PTHR30046:SF0">
    <property type="entry name" value="FLAGELLAR M-RING PROTEIN"/>
    <property type="match status" value="1"/>
</dbReference>
<comment type="function">
    <text evidence="9">The M ring may be actively involved in energy transduction.</text>
</comment>
<dbReference type="GO" id="GO:0009431">
    <property type="term" value="C:bacterial-type flagellum basal body, MS ring"/>
    <property type="evidence" value="ECO:0007669"/>
    <property type="project" value="InterPro"/>
</dbReference>
<dbReference type="InterPro" id="IPR013556">
    <property type="entry name" value="Flag_M-ring_C"/>
</dbReference>
<feature type="transmembrane region" description="Helical" evidence="11">
    <location>
        <begin position="437"/>
        <end position="456"/>
    </location>
</feature>
<dbReference type="Gene3D" id="3.30.300.30">
    <property type="match status" value="1"/>
</dbReference>
<dbReference type="InterPro" id="IPR006182">
    <property type="entry name" value="FliF_N_dom"/>
</dbReference>
<dbReference type="Proteomes" id="UP000239772">
    <property type="component" value="Unassembled WGS sequence"/>
</dbReference>
<evidence type="ECO:0000259" key="12">
    <source>
        <dbReference type="Pfam" id="PF01514"/>
    </source>
</evidence>
<evidence type="ECO:0000259" key="13">
    <source>
        <dbReference type="Pfam" id="PF08345"/>
    </source>
</evidence>
<dbReference type="Pfam" id="PF01514">
    <property type="entry name" value="YscJ_FliF"/>
    <property type="match status" value="1"/>
</dbReference>
<evidence type="ECO:0000256" key="1">
    <source>
        <dbReference type="ARBA" id="ARBA00004117"/>
    </source>
</evidence>
<evidence type="ECO:0000256" key="7">
    <source>
        <dbReference type="ARBA" id="ARBA00023136"/>
    </source>
</evidence>
<keyword evidence="8 9" id="KW-0975">Bacterial flagellum</keyword>
<keyword evidence="5 11" id="KW-0812">Transmembrane</keyword>
<sequence length="552" mass="59104">MNGLIEFLNKLGPARIAAMGAVTLALVGFFAFVIMRVTQPTMGVLYADLGPEDSSAIVRELDQRGVKYELREDGRAIATPKADIPRLRMDLAGKGMPAGGSVGYEIFDKGDAFSSTSFVQGVNQLRALEGELARTIRSLSRVQSARVHLVIPERKLFMRDREPASASIALKVSGDLDSSQVRAIRHLVASAVEGMKPERISIVDERGRLLADGAQGDNGGPAAVEEKQQNYERRLRTQVEEIVASVVGQGRTRVQVSAEMDLNRVQQTSESFDPESRVVRSTQTRNESQATTEAKDGQVTVGNELPGAKGDNGGQQKDASQKSEEIVNYEISRTTRTETVEGGRVKRLSVAVLVDGVYGKGANGEVTYQPRTQEELDRITALVRSAIGYDNKRGDQLEVVNLRFAEAPPVLDTTPAAGGIMSLLVPTRDDIMRGIELAVLALLVLIVTLVVVRPLVRTILAPLAPQPRLAEAIAGSGAAAGRPGAIAGPAGPGGAPAIPVFEETEAGRMLDIARVQGQVQARSVERIGEIVKENPAGTATILRQWINEEAGS</sequence>
<keyword evidence="7 11" id="KW-0472">Membrane</keyword>
<dbReference type="PRINTS" id="PR01009">
    <property type="entry name" value="FLGMRINGFLIF"/>
</dbReference>
<organism evidence="14 15">
    <name type="scientific">Alsobacter soli</name>
    <dbReference type="NCBI Taxonomy" id="2109933"/>
    <lineage>
        <taxon>Bacteria</taxon>
        <taxon>Pseudomonadati</taxon>
        <taxon>Pseudomonadota</taxon>
        <taxon>Alphaproteobacteria</taxon>
        <taxon>Hyphomicrobiales</taxon>
        <taxon>Alsobacteraceae</taxon>
        <taxon>Alsobacter</taxon>
    </lineage>
</organism>
<feature type="transmembrane region" description="Helical" evidence="11">
    <location>
        <begin position="16"/>
        <end position="35"/>
    </location>
</feature>
<evidence type="ECO:0000256" key="11">
    <source>
        <dbReference type="SAM" id="Phobius"/>
    </source>
</evidence>
<feature type="domain" description="Flagellar M-ring C-terminal" evidence="13">
    <location>
        <begin position="245"/>
        <end position="404"/>
    </location>
</feature>
<keyword evidence="14" id="KW-0282">Flagellum</keyword>
<dbReference type="PIRSF" id="PIRSF004862">
    <property type="entry name" value="FliF"/>
    <property type="match status" value="1"/>
</dbReference>
<evidence type="ECO:0000256" key="8">
    <source>
        <dbReference type="ARBA" id="ARBA00023143"/>
    </source>
</evidence>
<gene>
    <name evidence="14" type="primary">fliF</name>
    <name evidence="14" type="ORF">SLNSH_00415</name>
</gene>
<dbReference type="AlphaFoldDB" id="A0A2T1HYW3"/>
<evidence type="ECO:0000256" key="9">
    <source>
        <dbReference type="PIRNR" id="PIRNR004862"/>
    </source>
</evidence>
<evidence type="ECO:0000256" key="2">
    <source>
        <dbReference type="ARBA" id="ARBA00004651"/>
    </source>
</evidence>
<evidence type="ECO:0000256" key="5">
    <source>
        <dbReference type="ARBA" id="ARBA00022692"/>
    </source>
</evidence>
<dbReference type="PANTHER" id="PTHR30046">
    <property type="entry name" value="FLAGELLAR M-RING PROTEIN"/>
    <property type="match status" value="1"/>
</dbReference>
<dbReference type="OrthoDB" id="9807026at2"/>
<proteinExistence type="inferred from homology"/>
<keyword evidence="15" id="KW-1185">Reference proteome</keyword>
<evidence type="ECO:0000256" key="10">
    <source>
        <dbReference type="SAM" id="MobiDB-lite"/>
    </source>
</evidence>
<evidence type="ECO:0000256" key="4">
    <source>
        <dbReference type="ARBA" id="ARBA00022475"/>
    </source>
</evidence>
<comment type="similarity">
    <text evidence="3 9">Belongs to the FliF family.</text>
</comment>
<dbReference type="InterPro" id="IPR045851">
    <property type="entry name" value="AMP-bd_C_sf"/>
</dbReference>
<comment type="subcellular location">
    <subcellularLocation>
        <location evidence="1 9">Bacterial flagellum basal body</location>
    </subcellularLocation>
    <subcellularLocation>
        <location evidence="2">Cell membrane</location>
        <topology evidence="2">Multi-pass membrane protein</topology>
    </subcellularLocation>
</comment>
<keyword evidence="14" id="KW-0966">Cell projection</keyword>
<accession>A0A2T1HYW3</accession>
<dbReference type="NCBIfam" id="TIGR00206">
    <property type="entry name" value="fliF"/>
    <property type="match status" value="1"/>
</dbReference>
<keyword evidence="14" id="KW-0969">Cilium</keyword>
<name>A0A2T1HYW3_9HYPH</name>
<feature type="region of interest" description="Disordered" evidence="10">
    <location>
        <begin position="265"/>
        <end position="325"/>
    </location>
</feature>
<comment type="caution">
    <text evidence="14">The sequence shown here is derived from an EMBL/GenBank/DDBJ whole genome shotgun (WGS) entry which is preliminary data.</text>
</comment>
<dbReference type="GO" id="GO:0005886">
    <property type="term" value="C:plasma membrane"/>
    <property type="evidence" value="ECO:0007669"/>
    <property type="project" value="UniProtKB-SubCell"/>
</dbReference>
<protein>
    <recommendedName>
        <fullName evidence="9">Flagellar M-ring protein</fullName>
    </recommendedName>
</protein>
<dbReference type="GO" id="GO:0003774">
    <property type="term" value="F:cytoskeletal motor activity"/>
    <property type="evidence" value="ECO:0007669"/>
    <property type="project" value="InterPro"/>
</dbReference>